<evidence type="ECO:0000313" key="1">
    <source>
        <dbReference type="EMBL" id="CAD1562221.1"/>
    </source>
</evidence>
<gene>
    <name evidence="1" type="ORF">BBRV_LOCUS76694</name>
</gene>
<protein>
    <submittedName>
        <fullName evidence="1">Uncharacterized protein</fullName>
    </submittedName>
</protein>
<dbReference type="AlphaFoldDB" id="A0A6V7KGN0"/>
<proteinExistence type="predicted"/>
<reference evidence="1" key="1">
    <citation type="submission" date="2020-07" db="EMBL/GenBank/DDBJ databases">
        <authorList>
            <person name="Ferguson B K."/>
        </authorList>
    </citation>
    <scope>NUCLEOTIDE SEQUENCE</scope>
    <source>
        <strain evidence="1">L06</strain>
    </source>
</reference>
<accession>A0A6V7KGN0</accession>
<name>A0A6V7KGN0_9HYME</name>
<sequence length="82" mass="8958">MLVGVLVLAGCSETPRPDPVYVEVKVPVPVPCKTAEVSKPAFAVDQLPIGAPIDQQMRALRAERHQRIGYEKELKAAIYACK</sequence>
<organism evidence="1">
    <name type="scientific">Bracon brevicornis</name>
    <dbReference type="NCBI Taxonomy" id="1563983"/>
    <lineage>
        <taxon>Eukaryota</taxon>
        <taxon>Metazoa</taxon>
        <taxon>Ecdysozoa</taxon>
        <taxon>Arthropoda</taxon>
        <taxon>Hexapoda</taxon>
        <taxon>Insecta</taxon>
        <taxon>Pterygota</taxon>
        <taxon>Neoptera</taxon>
        <taxon>Endopterygota</taxon>
        <taxon>Hymenoptera</taxon>
        <taxon>Apocrita</taxon>
        <taxon>Ichneumonoidea</taxon>
        <taxon>Braconidae</taxon>
        <taxon>Braconinae</taxon>
        <taxon>Bracon</taxon>
    </lineage>
</organism>
<dbReference type="EMBL" id="CADCXW020000119">
    <property type="protein sequence ID" value="CAD1562221.1"/>
    <property type="molecule type" value="Genomic_DNA"/>
</dbReference>